<protein>
    <recommendedName>
        <fullName evidence="4">C2H2-type domain-containing protein</fullName>
    </recommendedName>
</protein>
<dbReference type="Proteomes" id="UP001590950">
    <property type="component" value="Unassembled WGS sequence"/>
</dbReference>
<feature type="compositionally biased region" description="Polar residues" evidence="1">
    <location>
        <begin position="1"/>
        <end position="11"/>
    </location>
</feature>
<name>A0ABR4A9X0_9LECA</name>
<evidence type="ECO:0000313" key="2">
    <source>
        <dbReference type="EMBL" id="KAL2042575.1"/>
    </source>
</evidence>
<gene>
    <name evidence="2" type="ORF">N7G274_004334</name>
</gene>
<feature type="region of interest" description="Disordered" evidence="1">
    <location>
        <begin position="667"/>
        <end position="723"/>
    </location>
</feature>
<feature type="compositionally biased region" description="Basic and acidic residues" evidence="1">
    <location>
        <begin position="680"/>
        <end position="695"/>
    </location>
</feature>
<sequence>MEGTSNFSYSPSLHDRPLSSSRPWGAPTSPLQPVSLPVSGRRRERGTDPLITSAPKRTHAVPPTPPQQYALKVLERFYPSEVLAWLRILRCLEPGYQHNGVSGELSAPELDAASVLKSCTDDQVLPWLEHANNASVARGSQIPPTSTPSLFTKPSLNQRVSRHESQSFCFGDASSIISSSIYNRRTSQSTLPSSLSNGTTRSRNLILEEASTASSKTSDHDHWCTICEHSKVYKTCDGWKRHMREHEIIYPCMPNGPVRETETGPRCCFCDLTCPDHEHLDTHSISRCYGGCKDAQKYSRRVNLIKHIEDIHHTSNAIASALADEWQNSHKRKRKFFSCGFCVTIFSTLRDQNSHIDKEHWSQHQDRRAWDTTKVILGLLRQPGVRESWQELLTKSDIRSDSELWPRWDPTTSEALQLNLEIRQGSAQALAQLAFKTSSYYQSRQVVPTPEIASQRCSKDFEIERNTSASQNADISMQVPRSRSAFQRDSSSEFNHFPIDQSGVDVCHDTAGKLELDSLSTQYNSLQPINASSEIFSANTIDEGTVCYSGNPTDRLELRPSDIGNVSDPWNRQDEPWTPFATTERQTNEGGATCQALFGEVTPGNYGSTYSPTPLGISSRTDAYQSEAQVQSDDLLRNHPMYIPLASTNNVLPTMTVHTPVRKRSPRLVVRSKRKLSGSKSRDYQSEQQTERDFMIDTGNDSQYRYSDDHVRSRRRIESAYHT</sequence>
<organism evidence="2 3">
    <name type="scientific">Stereocaulon virgatum</name>
    <dbReference type="NCBI Taxonomy" id="373712"/>
    <lineage>
        <taxon>Eukaryota</taxon>
        <taxon>Fungi</taxon>
        <taxon>Dikarya</taxon>
        <taxon>Ascomycota</taxon>
        <taxon>Pezizomycotina</taxon>
        <taxon>Lecanoromycetes</taxon>
        <taxon>OSLEUM clade</taxon>
        <taxon>Lecanoromycetidae</taxon>
        <taxon>Lecanorales</taxon>
        <taxon>Lecanorineae</taxon>
        <taxon>Stereocaulaceae</taxon>
        <taxon>Stereocaulon</taxon>
    </lineage>
</organism>
<reference evidence="2 3" key="1">
    <citation type="submission" date="2024-09" db="EMBL/GenBank/DDBJ databases">
        <title>Rethinking Asexuality: The Enigmatic Case of Functional Sexual Genes in Lepraria (Stereocaulaceae).</title>
        <authorList>
            <person name="Doellman M."/>
            <person name="Sun Y."/>
            <person name="Barcenas-Pena A."/>
            <person name="Lumbsch H.T."/>
            <person name="Grewe F."/>
        </authorList>
    </citation>
    <scope>NUCLEOTIDE SEQUENCE [LARGE SCALE GENOMIC DNA]</scope>
    <source>
        <strain evidence="2 3">Mercado 3170</strain>
    </source>
</reference>
<proteinExistence type="predicted"/>
<evidence type="ECO:0000313" key="3">
    <source>
        <dbReference type="Proteomes" id="UP001590950"/>
    </source>
</evidence>
<evidence type="ECO:0000256" key="1">
    <source>
        <dbReference type="SAM" id="MobiDB-lite"/>
    </source>
</evidence>
<feature type="compositionally biased region" description="Basic and acidic residues" evidence="1">
    <location>
        <begin position="706"/>
        <end position="723"/>
    </location>
</feature>
<evidence type="ECO:0008006" key="4">
    <source>
        <dbReference type="Google" id="ProtNLM"/>
    </source>
</evidence>
<feature type="compositionally biased region" description="Basic residues" evidence="1">
    <location>
        <begin position="667"/>
        <end position="677"/>
    </location>
</feature>
<comment type="caution">
    <text evidence="2">The sequence shown here is derived from an EMBL/GenBank/DDBJ whole genome shotgun (WGS) entry which is preliminary data.</text>
</comment>
<accession>A0ABR4A9X0</accession>
<feature type="region of interest" description="Disordered" evidence="1">
    <location>
        <begin position="1"/>
        <end position="64"/>
    </location>
</feature>
<keyword evidence="3" id="KW-1185">Reference proteome</keyword>
<dbReference type="EMBL" id="JBEFKJ010000013">
    <property type="protein sequence ID" value="KAL2042575.1"/>
    <property type="molecule type" value="Genomic_DNA"/>
</dbReference>